<dbReference type="Gene3D" id="1.10.10.10">
    <property type="entry name" value="Winged helix-like DNA-binding domain superfamily/Winged helix DNA-binding domain"/>
    <property type="match status" value="1"/>
</dbReference>
<feature type="DNA-binding region" description="H-T-H motif" evidence="7">
    <location>
        <begin position="16"/>
        <end position="55"/>
    </location>
</feature>
<dbReference type="HAMAP" id="MF_01131">
    <property type="entry name" value="Rex"/>
    <property type="match status" value="1"/>
</dbReference>
<dbReference type="NCBIfam" id="NF003993">
    <property type="entry name" value="PRK05472.2-2"/>
    <property type="match status" value="1"/>
</dbReference>
<evidence type="ECO:0000256" key="6">
    <source>
        <dbReference type="ARBA" id="ARBA00023163"/>
    </source>
</evidence>
<comment type="subunit">
    <text evidence="7">Homodimer.</text>
</comment>
<dbReference type="SMART" id="SM00881">
    <property type="entry name" value="CoA_binding"/>
    <property type="match status" value="1"/>
</dbReference>
<dbReference type="PANTHER" id="PTHR35786">
    <property type="entry name" value="REDOX-SENSING TRANSCRIPTIONAL REPRESSOR REX"/>
    <property type="match status" value="1"/>
</dbReference>
<evidence type="ECO:0000313" key="10">
    <source>
        <dbReference type="Proteomes" id="UP000031518"/>
    </source>
</evidence>
<comment type="function">
    <text evidence="7">Modulates transcription in response to changes in cellular NADH/NAD(+) redox state.</text>
</comment>
<keyword evidence="5 7" id="KW-0238">DNA-binding</keyword>
<dbReference type="Proteomes" id="UP000031518">
    <property type="component" value="Unassembled WGS sequence"/>
</dbReference>
<dbReference type="NCBIfam" id="NF003995">
    <property type="entry name" value="PRK05472.2-4"/>
    <property type="match status" value="1"/>
</dbReference>
<organism evidence="9 10">
    <name type="scientific">Pyrinomonas methylaliphatogenes</name>
    <dbReference type="NCBI Taxonomy" id="454194"/>
    <lineage>
        <taxon>Bacteria</taxon>
        <taxon>Pseudomonadati</taxon>
        <taxon>Acidobacteriota</taxon>
        <taxon>Blastocatellia</taxon>
        <taxon>Blastocatellales</taxon>
        <taxon>Pyrinomonadaceae</taxon>
        <taxon>Pyrinomonas</taxon>
    </lineage>
</organism>
<evidence type="ECO:0000256" key="3">
    <source>
        <dbReference type="ARBA" id="ARBA00023015"/>
    </source>
</evidence>
<dbReference type="NCBIfam" id="NF003992">
    <property type="entry name" value="PRK05472.2-1"/>
    <property type="match status" value="1"/>
</dbReference>
<proteinExistence type="inferred from homology"/>
<dbReference type="InterPro" id="IPR036390">
    <property type="entry name" value="WH_DNA-bd_sf"/>
</dbReference>
<dbReference type="GO" id="GO:0003700">
    <property type="term" value="F:DNA-binding transcription factor activity"/>
    <property type="evidence" value="ECO:0007669"/>
    <property type="project" value="UniProtKB-UniRule"/>
</dbReference>
<dbReference type="NCBIfam" id="NF003989">
    <property type="entry name" value="PRK05472.1-3"/>
    <property type="match status" value="1"/>
</dbReference>
<keyword evidence="4 7" id="KW-0520">NAD</keyword>
<dbReference type="InterPro" id="IPR009718">
    <property type="entry name" value="Rex_DNA-bd_C_dom"/>
</dbReference>
<evidence type="ECO:0000256" key="5">
    <source>
        <dbReference type="ARBA" id="ARBA00023125"/>
    </source>
</evidence>
<dbReference type="NCBIfam" id="NF003994">
    <property type="entry name" value="PRK05472.2-3"/>
    <property type="match status" value="1"/>
</dbReference>
<sequence>MKAEKVSELTTNRLSVYLRCLNLLAEAGVKTISSQALADQFNLNSAQIRKDLAYFGEFGVRGVGYDVDELRRHLTKILGLDRPHRVGIIGAGNLGTALANYTGFAASNFTVVALFDNDPQKIGQRIGQNQIPVYDVRDLAKVVREKGIDVAVIAVPARVAQRVLNQVMAAGIKAVLNFAPVRLHARLGVKVKTVDLTISLESLSYFLARPQVTCITNPRSILPYEEIAQREERELAKE</sequence>
<dbReference type="NCBIfam" id="NF003996">
    <property type="entry name" value="PRK05472.2-5"/>
    <property type="match status" value="1"/>
</dbReference>
<comment type="similarity">
    <text evidence="7">Belongs to the transcriptional regulatory Rex family.</text>
</comment>
<evidence type="ECO:0000259" key="8">
    <source>
        <dbReference type="SMART" id="SM00881"/>
    </source>
</evidence>
<dbReference type="EMBL" id="CBXV010000002">
    <property type="protein sequence ID" value="CDM64468.1"/>
    <property type="molecule type" value="Genomic_DNA"/>
</dbReference>
<dbReference type="RefSeq" id="WP_083437536.1">
    <property type="nucleotide sequence ID" value="NZ_CBXV010000002.1"/>
</dbReference>
<feature type="domain" description="CoA-binding" evidence="8">
    <location>
        <begin position="80"/>
        <end position="182"/>
    </location>
</feature>
<keyword evidence="2 7" id="KW-0678">Repressor</keyword>
<dbReference type="InterPro" id="IPR022876">
    <property type="entry name" value="Tscrpt_rep_Rex"/>
</dbReference>
<dbReference type="SUPFAM" id="SSF46785">
    <property type="entry name" value="Winged helix' DNA-binding domain"/>
    <property type="match status" value="1"/>
</dbReference>
<evidence type="ECO:0000256" key="2">
    <source>
        <dbReference type="ARBA" id="ARBA00022491"/>
    </source>
</evidence>
<name>A0A0B6WTC2_9BACT</name>
<dbReference type="Pfam" id="PF02629">
    <property type="entry name" value="CoA_binding"/>
    <property type="match status" value="1"/>
</dbReference>
<dbReference type="GO" id="GO:0051775">
    <property type="term" value="P:response to redox state"/>
    <property type="evidence" value="ECO:0007669"/>
    <property type="project" value="InterPro"/>
</dbReference>
<evidence type="ECO:0000313" key="9">
    <source>
        <dbReference type="EMBL" id="CDM64468.1"/>
    </source>
</evidence>
<keyword evidence="1 7" id="KW-0963">Cytoplasm</keyword>
<dbReference type="InterPro" id="IPR003781">
    <property type="entry name" value="CoA-bd"/>
</dbReference>
<keyword evidence="3 7" id="KW-0805">Transcription regulation</keyword>
<dbReference type="Pfam" id="PF06971">
    <property type="entry name" value="Put_DNA-bind_N"/>
    <property type="match status" value="1"/>
</dbReference>
<dbReference type="SUPFAM" id="SSF51735">
    <property type="entry name" value="NAD(P)-binding Rossmann-fold domains"/>
    <property type="match status" value="1"/>
</dbReference>
<dbReference type="GO" id="GO:0045892">
    <property type="term" value="P:negative regulation of DNA-templated transcription"/>
    <property type="evidence" value="ECO:0007669"/>
    <property type="project" value="InterPro"/>
</dbReference>
<dbReference type="GO" id="GO:0003677">
    <property type="term" value="F:DNA binding"/>
    <property type="evidence" value="ECO:0007669"/>
    <property type="project" value="UniProtKB-UniRule"/>
</dbReference>
<dbReference type="PANTHER" id="PTHR35786:SF1">
    <property type="entry name" value="REDOX-SENSING TRANSCRIPTIONAL REPRESSOR REX 1"/>
    <property type="match status" value="1"/>
</dbReference>
<dbReference type="OrthoDB" id="9784760at2"/>
<accession>A0A0B6WTC2</accession>
<reference evidence="9 10" key="2">
    <citation type="submission" date="2015-01" db="EMBL/GenBank/DDBJ databases">
        <title>Complete genome sequence of Pyrinomonas methylaliphatogenes type strain K22T.</title>
        <authorList>
            <person name="Lee K.C.Y."/>
            <person name="Power J.F."/>
            <person name="Dunfield P.F."/>
            <person name="Morgan X.C."/>
            <person name="Huttenhower C."/>
            <person name="Stott M.B."/>
        </authorList>
    </citation>
    <scope>NUCLEOTIDE SEQUENCE [LARGE SCALE GENOMIC DNA]</scope>
    <source>
        <strain evidence="9 10">K22</strain>
    </source>
</reference>
<gene>
    <name evidence="7" type="primary">rex</name>
    <name evidence="9" type="ORF">PYK22_00462</name>
</gene>
<dbReference type="InterPro" id="IPR036388">
    <property type="entry name" value="WH-like_DNA-bd_sf"/>
</dbReference>
<evidence type="ECO:0000256" key="4">
    <source>
        <dbReference type="ARBA" id="ARBA00023027"/>
    </source>
</evidence>
<comment type="subcellular location">
    <subcellularLocation>
        <location evidence="7">Cytoplasm</location>
    </subcellularLocation>
</comment>
<feature type="binding site" evidence="7">
    <location>
        <begin position="90"/>
        <end position="95"/>
    </location>
    <ligand>
        <name>NAD(+)</name>
        <dbReference type="ChEBI" id="CHEBI:57540"/>
    </ligand>
</feature>
<dbReference type="InterPro" id="IPR036291">
    <property type="entry name" value="NAD(P)-bd_dom_sf"/>
</dbReference>
<keyword evidence="10" id="KW-1185">Reference proteome</keyword>
<dbReference type="Gene3D" id="3.40.50.720">
    <property type="entry name" value="NAD(P)-binding Rossmann-like Domain"/>
    <property type="match status" value="1"/>
</dbReference>
<protein>
    <recommendedName>
        <fullName evidence="7">Redox-sensing transcriptional repressor Rex</fullName>
    </recommendedName>
</protein>
<keyword evidence="6 7" id="KW-0804">Transcription</keyword>
<dbReference type="InterPro" id="IPR058236">
    <property type="entry name" value="Rex_actinobacterial-type"/>
</dbReference>
<dbReference type="AlphaFoldDB" id="A0A0B6WTC2"/>
<dbReference type="STRING" id="454194.PYK22_00462"/>
<evidence type="ECO:0000256" key="1">
    <source>
        <dbReference type="ARBA" id="ARBA00022490"/>
    </source>
</evidence>
<evidence type="ECO:0000256" key="7">
    <source>
        <dbReference type="HAMAP-Rule" id="MF_01131"/>
    </source>
</evidence>
<dbReference type="GO" id="GO:0005737">
    <property type="term" value="C:cytoplasm"/>
    <property type="evidence" value="ECO:0007669"/>
    <property type="project" value="UniProtKB-SubCell"/>
</dbReference>
<reference evidence="9 10" key="1">
    <citation type="submission" date="2013-12" db="EMBL/GenBank/DDBJ databases">
        <authorList>
            <person name="Stott M."/>
        </authorList>
    </citation>
    <scope>NUCLEOTIDE SEQUENCE [LARGE SCALE GENOMIC DNA]</scope>
    <source>
        <strain evidence="9 10">K22</strain>
    </source>
</reference>